<evidence type="ECO:0000259" key="12">
    <source>
        <dbReference type="Pfam" id="PF00662"/>
    </source>
</evidence>
<feature type="transmembrane region" description="Helical" evidence="10">
    <location>
        <begin position="192"/>
        <end position="210"/>
    </location>
</feature>
<feature type="transmembrane region" description="Helical" evidence="10">
    <location>
        <begin position="473"/>
        <end position="491"/>
    </location>
</feature>
<evidence type="ECO:0000256" key="6">
    <source>
        <dbReference type="ARBA" id="ARBA00022982"/>
    </source>
</evidence>
<keyword evidence="10" id="KW-0813">Transport</keyword>
<feature type="transmembrane region" description="Helical" evidence="10">
    <location>
        <begin position="40"/>
        <end position="64"/>
    </location>
</feature>
<comment type="function">
    <text evidence="10">Core subunit of the mitochondrial membrane respiratory chain NADH dehydrogenase (Complex I) which catalyzes electron transfer from NADH through the respiratory chain, using ubiquinone as an electron acceptor. Essential for the catalytic activity and assembly of complex I.</text>
</comment>
<sequence length="530" mass="60511">MTVLKLGFPILFSLMVSFVCLLPSFTLIKPMDYNMSMDWDLILTLDYITFFFVLVVLSVSYSVFSYSWGYLHNDQWWNKFIMVLFVFVVSMLLLSISGSVFFSMFGWDGLGLSSVALIYFYRGWVSFHSGLVTFYCNRFGDLFLILSIILVSASDLLFFEYSMFLVVGALTKTAQFPFHVWLPMAMAAPTPVSSLVHSSTLVTAGIYILMRYYHSISPLSLEFMFWVSFMTMIYSGLKSLLELDLKKVIAYSTLVHLSMMITFYSVGDFYPSLVHLACHAFMKSTLFMMAGVMIHNNWGYQDSRIMSSSTITYPMVVFVCMASCSSMVGLPFLSGFYSKELMLSESLQDSSLTIPFITGIMGLFFTSAYSTRILLSISISNPYKLVLIDWASSKLMLNPITLNFIGLVVLGSILVHFDNNSNLSEAIYLMMNQKILMLHVFVFGMITGYLISKYPQSTEYNKINYNNKNITEYFPMFELSWSTVVISSNSISWINTLKMFWINSSELSKLSSFKIFMLILTIFTVYSVLF</sequence>
<keyword evidence="8 10" id="KW-0472">Membrane</keyword>
<evidence type="ECO:0000259" key="11">
    <source>
        <dbReference type="Pfam" id="PF00361"/>
    </source>
</evidence>
<comment type="similarity">
    <text evidence="10">Belongs to the complex I subunit 5 family.</text>
</comment>
<dbReference type="Pfam" id="PF00662">
    <property type="entry name" value="Proton_antipo_N"/>
    <property type="match status" value="1"/>
</dbReference>
<dbReference type="PANTHER" id="PTHR42829">
    <property type="entry name" value="NADH-UBIQUINONE OXIDOREDUCTASE CHAIN 5"/>
    <property type="match status" value="1"/>
</dbReference>
<dbReference type="GO" id="GO:0008137">
    <property type="term" value="F:NADH dehydrogenase (ubiquinone) activity"/>
    <property type="evidence" value="ECO:0007669"/>
    <property type="project" value="UniProtKB-EC"/>
</dbReference>
<organism evidence="13">
    <name type="scientific">Trichodectes canis</name>
    <dbReference type="NCBI Taxonomy" id="209909"/>
    <lineage>
        <taxon>Eukaryota</taxon>
        <taxon>Metazoa</taxon>
        <taxon>Ecdysozoa</taxon>
        <taxon>Arthropoda</taxon>
        <taxon>Hexapoda</taxon>
        <taxon>Insecta</taxon>
        <taxon>Pterygota</taxon>
        <taxon>Neoptera</taxon>
        <taxon>Paraneoptera</taxon>
        <taxon>Psocodea</taxon>
        <taxon>Troctomorpha</taxon>
        <taxon>Phthiraptera</taxon>
        <taxon>Trichodectera</taxon>
        <taxon>Trichodectidae</taxon>
        <taxon>Trichodectes</taxon>
    </lineage>
</organism>
<comment type="function">
    <text evidence="1">Core subunit of the mitochondrial membrane respiratory chain NADH dehydrogenase (Complex I) that is believed to belong to the minimal assembly required for catalysis. Complex I functions in the transfer of electrons from NADH to the respiratory chain. The immediate electron acceptor for the enzyme is believed to be ubiquinone.</text>
</comment>
<keyword evidence="10" id="KW-0520">NAD</keyword>
<proteinExistence type="inferred from homology"/>
<feature type="transmembrane region" description="Helical" evidence="10">
    <location>
        <begin position="315"/>
        <end position="334"/>
    </location>
</feature>
<name>A0A386B2A1_9NEOP</name>
<evidence type="ECO:0000256" key="4">
    <source>
        <dbReference type="ARBA" id="ARBA00021096"/>
    </source>
</evidence>
<feature type="transmembrane region" description="Helical" evidence="10">
    <location>
        <begin position="511"/>
        <end position="529"/>
    </location>
</feature>
<dbReference type="PRINTS" id="PR01434">
    <property type="entry name" value="NADHDHGNASE5"/>
</dbReference>
<evidence type="ECO:0000256" key="3">
    <source>
        <dbReference type="ARBA" id="ARBA00012944"/>
    </source>
</evidence>
<feature type="transmembrane region" description="Helical" evidence="10">
    <location>
        <begin position="354"/>
        <end position="375"/>
    </location>
</feature>
<feature type="transmembrane region" description="Helical" evidence="10">
    <location>
        <begin position="435"/>
        <end position="452"/>
    </location>
</feature>
<evidence type="ECO:0000256" key="9">
    <source>
        <dbReference type="ARBA" id="ARBA00049551"/>
    </source>
</evidence>
<keyword evidence="6" id="KW-0249">Electron transport</keyword>
<dbReference type="AlphaFoldDB" id="A0A386B2A1"/>
<feature type="domain" description="NADH:quinone oxidoreductase/Mrp antiporter transmembrane" evidence="11">
    <location>
        <begin position="99"/>
        <end position="358"/>
    </location>
</feature>
<evidence type="ECO:0000256" key="1">
    <source>
        <dbReference type="ARBA" id="ARBA00003257"/>
    </source>
</evidence>
<evidence type="ECO:0000256" key="5">
    <source>
        <dbReference type="ARBA" id="ARBA00022692"/>
    </source>
</evidence>
<evidence type="ECO:0000256" key="2">
    <source>
        <dbReference type="ARBA" id="ARBA00004141"/>
    </source>
</evidence>
<feature type="transmembrane region" description="Helical" evidence="10">
    <location>
        <begin position="76"/>
        <end position="94"/>
    </location>
</feature>
<feature type="transmembrane region" description="Helical" evidence="10">
    <location>
        <begin position="273"/>
        <end position="294"/>
    </location>
</feature>
<evidence type="ECO:0000256" key="8">
    <source>
        <dbReference type="ARBA" id="ARBA00023136"/>
    </source>
</evidence>
<keyword evidence="7 10" id="KW-1133">Transmembrane helix</keyword>
<protein>
    <recommendedName>
        <fullName evidence="4 10">NADH-ubiquinone oxidoreductase chain 5</fullName>
        <ecNumber evidence="3 10">7.1.1.2</ecNumber>
    </recommendedName>
</protein>
<evidence type="ECO:0000313" key="13">
    <source>
        <dbReference type="EMBL" id="AYC65862.1"/>
    </source>
</evidence>
<dbReference type="GO" id="GO:0015990">
    <property type="term" value="P:electron transport coupled proton transport"/>
    <property type="evidence" value="ECO:0007669"/>
    <property type="project" value="TreeGrafter"/>
</dbReference>
<dbReference type="Pfam" id="PF00361">
    <property type="entry name" value="Proton_antipo_M"/>
    <property type="match status" value="1"/>
</dbReference>
<keyword evidence="10" id="KW-0830">Ubiquinone</keyword>
<keyword evidence="5 10" id="KW-0812">Transmembrane</keyword>
<feature type="transmembrane region" description="Helical" evidence="10">
    <location>
        <begin position="216"/>
        <end position="236"/>
    </location>
</feature>
<accession>A0A386B2A1</accession>
<dbReference type="EC" id="7.1.1.2" evidence="3 10"/>
<dbReference type="GO" id="GO:0042773">
    <property type="term" value="P:ATP synthesis coupled electron transport"/>
    <property type="evidence" value="ECO:0007669"/>
    <property type="project" value="InterPro"/>
</dbReference>
<dbReference type="InterPro" id="IPR001750">
    <property type="entry name" value="ND/Mrp_TM"/>
</dbReference>
<feature type="domain" description="NADH-Ubiquinone oxidoreductase (complex I) chain 5 N-terminal" evidence="12">
    <location>
        <begin position="37"/>
        <end position="80"/>
    </location>
</feature>
<comment type="subcellular location">
    <subcellularLocation>
        <location evidence="2">Membrane</location>
        <topology evidence="2">Multi-pass membrane protein</topology>
    </subcellularLocation>
</comment>
<reference evidence="13" key="1">
    <citation type="journal article" date="2018" name="Syst. Biol.">
        <title>Mitochondrial Genome Fragmentation Unites the Parasitic Lice of Eutherian Mammals.</title>
        <authorList>
            <person name="Song F."/>
            <person name="Li H."/>
            <person name="Liu G.-H."/>
            <person name="Wang W."/>
            <person name="James P."/>
            <person name="Colwell D.D."/>
            <person name="Tran A."/>
            <person name="Gong S."/>
            <person name="Cai W."/>
            <person name="Shao R."/>
        </authorList>
    </citation>
    <scope>NUCLEOTIDE SEQUENCE</scope>
    <source>
        <strain evidence="13">Minichromosome 9</strain>
    </source>
</reference>
<geneLocation type="mitochondrion" evidence="13"/>
<comment type="catalytic activity">
    <reaction evidence="9 10">
        <text>a ubiquinone + NADH + 5 H(+)(in) = a ubiquinol + NAD(+) + 4 H(+)(out)</text>
        <dbReference type="Rhea" id="RHEA:29091"/>
        <dbReference type="Rhea" id="RHEA-COMP:9565"/>
        <dbReference type="Rhea" id="RHEA-COMP:9566"/>
        <dbReference type="ChEBI" id="CHEBI:15378"/>
        <dbReference type="ChEBI" id="CHEBI:16389"/>
        <dbReference type="ChEBI" id="CHEBI:17976"/>
        <dbReference type="ChEBI" id="CHEBI:57540"/>
        <dbReference type="ChEBI" id="CHEBI:57945"/>
        <dbReference type="EC" id="7.1.1.2"/>
    </reaction>
</comment>
<dbReference type="EMBL" id="MH001220">
    <property type="protein sequence ID" value="AYC65862.1"/>
    <property type="molecule type" value="Genomic_DNA"/>
</dbReference>
<dbReference type="PANTHER" id="PTHR42829:SF2">
    <property type="entry name" value="NADH-UBIQUINONE OXIDOREDUCTASE CHAIN 5"/>
    <property type="match status" value="1"/>
</dbReference>
<feature type="transmembrane region" description="Helical" evidence="10">
    <location>
        <begin position="142"/>
        <end position="171"/>
    </location>
</feature>
<evidence type="ECO:0000256" key="10">
    <source>
        <dbReference type="RuleBase" id="RU003404"/>
    </source>
</evidence>
<evidence type="ECO:0000256" key="7">
    <source>
        <dbReference type="ARBA" id="ARBA00022989"/>
    </source>
</evidence>
<feature type="transmembrane region" description="Helical" evidence="10">
    <location>
        <begin position="6"/>
        <end position="28"/>
    </location>
</feature>
<dbReference type="InterPro" id="IPR001516">
    <property type="entry name" value="Proton_antipo_N"/>
</dbReference>
<gene>
    <name evidence="13" type="primary">ND5</name>
</gene>
<dbReference type="GO" id="GO:0003954">
    <property type="term" value="F:NADH dehydrogenase activity"/>
    <property type="evidence" value="ECO:0007669"/>
    <property type="project" value="TreeGrafter"/>
</dbReference>
<feature type="transmembrane region" description="Helical" evidence="10">
    <location>
        <begin position="395"/>
        <end position="415"/>
    </location>
</feature>
<dbReference type="GO" id="GO:0016020">
    <property type="term" value="C:membrane"/>
    <property type="evidence" value="ECO:0007669"/>
    <property type="project" value="UniProtKB-SubCell"/>
</dbReference>
<dbReference type="InterPro" id="IPR003945">
    <property type="entry name" value="NU5C-like"/>
</dbReference>
<keyword evidence="10 13" id="KW-0496">Mitochondrion</keyword>